<evidence type="ECO:0000256" key="2">
    <source>
        <dbReference type="ARBA" id="ARBA00022692"/>
    </source>
</evidence>
<name>A0AAY5L740_ESOLU</name>
<keyword evidence="2" id="KW-0812">Transmembrane</keyword>
<accession>A0AAY5L740</accession>
<dbReference type="PANTHER" id="PTHR11860">
    <property type="entry name" value="POLYMERIC-IMMUNOGLOBULIN RECEPTOR"/>
    <property type="match status" value="1"/>
</dbReference>
<evidence type="ECO:0000256" key="1">
    <source>
        <dbReference type="ARBA" id="ARBA00004370"/>
    </source>
</evidence>
<feature type="domain" description="Immunoglobulin" evidence="4">
    <location>
        <begin position="13"/>
        <end position="110"/>
    </location>
</feature>
<dbReference type="Ensembl" id="ENSELUT00000097909.1">
    <property type="protein sequence ID" value="ENSELUP00000096974.1"/>
    <property type="gene ID" value="ENSELUG00000040346.1"/>
</dbReference>
<dbReference type="GO" id="GO:0004888">
    <property type="term" value="F:transmembrane signaling receptor activity"/>
    <property type="evidence" value="ECO:0007669"/>
    <property type="project" value="TreeGrafter"/>
</dbReference>
<keyword evidence="6" id="KW-1185">Reference proteome</keyword>
<comment type="subcellular location">
    <subcellularLocation>
        <location evidence="1">Membrane</location>
    </subcellularLocation>
</comment>
<organism evidence="5 6">
    <name type="scientific">Esox lucius</name>
    <name type="common">Northern pike</name>
    <dbReference type="NCBI Taxonomy" id="8010"/>
    <lineage>
        <taxon>Eukaryota</taxon>
        <taxon>Metazoa</taxon>
        <taxon>Chordata</taxon>
        <taxon>Craniata</taxon>
        <taxon>Vertebrata</taxon>
        <taxon>Euteleostomi</taxon>
        <taxon>Actinopterygii</taxon>
        <taxon>Neopterygii</taxon>
        <taxon>Teleostei</taxon>
        <taxon>Protacanthopterygii</taxon>
        <taxon>Esociformes</taxon>
        <taxon>Esocidae</taxon>
        <taxon>Esox</taxon>
    </lineage>
</organism>
<evidence type="ECO:0000256" key="3">
    <source>
        <dbReference type="ARBA" id="ARBA00023136"/>
    </source>
</evidence>
<reference evidence="5 6" key="1">
    <citation type="submission" date="2020-02" db="EMBL/GenBank/DDBJ databases">
        <title>Esox lucius (northern pike) genome, fEsoLuc1, primary haplotype.</title>
        <authorList>
            <person name="Myers G."/>
            <person name="Karagic N."/>
            <person name="Meyer A."/>
            <person name="Pippel M."/>
            <person name="Reichard M."/>
            <person name="Winkler S."/>
            <person name="Tracey A."/>
            <person name="Sims Y."/>
            <person name="Howe K."/>
            <person name="Rhie A."/>
            <person name="Formenti G."/>
            <person name="Durbin R."/>
            <person name="Fedrigo O."/>
            <person name="Jarvis E.D."/>
        </authorList>
    </citation>
    <scope>NUCLEOTIDE SEQUENCE [LARGE SCALE GENOMIC DNA]</scope>
</reference>
<dbReference type="Pfam" id="PF07686">
    <property type="entry name" value="V-set"/>
    <property type="match status" value="1"/>
</dbReference>
<reference evidence="5" key="3">
    <citation type="submission" date="2025-09" db="UniProtKB">
        <authorList>
            <consortium name="Ensembl"/>
        </authorList>
    </citation>
    <scope>IDENTIFICATION</scope>
</reference>
<proteinExistence type="predicted"/>
<reference evidence="5" key="2">
    <citation type="submission" date="2025-08" db="UniProtKB">
        <authorList>
            <consortium name="Ensembl"/>
        </authorList>
    </citation>
    <scope>IDENTIFICATION</scope>
</reference>
<dbReference type="Proteomes" id="UP000265140">
    <property type="component" value="Chromosome 9"/>
</dbReference>
<keyword evidence="3" id="KW-0472">Membrane</keyword>
<dbReference type="Gene3D" id="2.60.40.10">
    <property type="entry name" value="Immunoglobulins"/>
    <property type="match status" value="1"/>
</dbReference>
<dbReference type="PANTHER" id="PTHR11860:SF87">
    <property type="entry name" value="CMRF35-LIKE MOLECULE 8"/>
    <property type="match status" value="1"/>
</dbReference>
<dbReference type="InterPro" id="IPR013106">
    <property type="entry name" value="Ig_V-set"/>
</dbReference>
<dbReference type="InterPro" id="IPR036179">
    <property type="entry name" value="Ig-like_dom_sf"/>
</dbReference>
<evidence type="ECO:0000313" key="6">
    <source>
        <dbReference type="Proteomes" id="UP000265140"/>
    </source>
</evidence>
<dbReference type="InterPro" id="IPR013783">
    <property type="entry name" value="Ig-like_fold"/>
</dbReference>
<dbReference type="GO" id="GO:0005886">
    <property type="term" value="C:plasma membrane"/>
    <property type="evidence" value="ECO:0007669"/>
    <property type="project" value="TreeGrafter"/>
</dbReference>
<dbReference type="SUPFAM" id="SSF48726">
    <property type="entry name" value="Immunoglobulin"/>
    <property type="match status" value="1"/>
</dbReference>
<dbReference type="SMART" id="SM00409">
    <property type="entry name" value="IG"/>
    <property type="match status" value="1"/>
</dbReference>
<protein>
    <recommendedName>
        <fullName evidence="4">Immunoglobulin domain-containing protein</fullName>
    </recommendedName>
</protein>
<evidence type="ECO:0000259" key="4">
    <source>
        <dbReference type="SMART" id="SM00409"/>
    </source>
</evidence>
<dbReference type="AlphaFoldDB" id="A0AAY5L740"/>
<dbReference type="InterPro" id="IPR003599">
    <property type="entry name" value="Ig_sub"/>
</dbReference>
<dbReference type="InterPro" id="IPR050671">
    <property type="entry name" value="CD300_family_receptors"/>
</dbReference>
<sequence length="121" mass="13690">MSSCFIALSAVAVNYFKRVLGGHVTFPCLFSWAKTNNKYFCKETCSGKDILVETKGSRNVTQGRYSLHDFRNGVFTVTIKDLKKSDSGTYWCGAERYGPDSYQKVNLRETDDVNVSEAYRT</sequence>
<dbReference type="GeneTree" id="ENSGT01100000263603"/>
<evidence type="ECO:0000313" key="5">
    <source>
        <dbReference type="Ensembl" id="ENSELUP00000096974.1"/>
    </source>
</evidence>